<keyword evidence="8" id="KW-0234">DNA repair</keyword>
<evidence type="ECO:0000256" key="7">
    <source>
        <dbReference type="ARBA" id="ARBA00022842"/>
    </source>
</evidence>
<name>A0A1M6J2A1_9FLAO</name>
<evidence type="ECO:0000256" key="2">
    <source>
        <dbReference type="ARBA" id="ARBA00001946"/>
    </source>
</evidence>
<evidence type="ECO:0000313" key="12">
    <source>
        <dbReference type="Proteomes" id="UP000184543"/>
    </source>
</evidence>
<dbReference type="GO" id="GO:0004527">
    <property type="term" value="F:exonuclease activity"/>
    <property type="evidence" value="ECO:0007669"/>
    <property type="project" value="UniProtKB-KW"/>
</dbReference>
<comment type="cofactor">
    <cofactor evidence="1">
        <name>Mn(2+)</name>
        <dbReference type="ChEBI" id="CHEBI:29035"/>
    </cofactor>
</comment>
<keyword evidence="6 11" id="KW-0378">Hydrolase</keyword>
<evidence type="ECO:0000256" key="9">
    <source>
        <dbReference type="SAM" id="Phobius"/>
    </source>
</evidence>
<keyword evidence="9" id="KW-0812">Transmembrane</keyword>
<keyword evidence="3" id="KW-0540">Nuclease</keyword>
<gene>
    <name evidence="11" type="ORF">SAMN04488513_104215</name>
</gene>
<organism evidence="11 12">
    <name type="scientific">Pseudozobellia thermophila</name>
    <dbReference type="NCBI Taxonomy" id="192903"/>
    <lineage>
        <taxon>Bacteria</taxon>
        <taxon>Pseudomonadati</taxon>
        <taxon>Bacteroidota</taxon>
        <taxon>Flavobacteriia</taxon>
        <taxon>Flavobacteriales</taxon>
        <taxon>Flavobacteriaceae</taxon>
        <taxon>Pseudozobellia</taxon>
    </lineage>
</organism>
<dbReference type="InterPro" id="IPR036691">
    <property type="entry name" value="Endo/exonu/phosph_ase_sf"/>
</dbReference>
<reference evidence="12" key="1">
    <citation type="submission" date="2016-11" db="EMBL/GenBank/DDBJ databases">
        <authorList>
            <person name="Varghese N."/>
            <person name="Submissions S."/>
        </authorList>
    </citation>
    <scope>NUCLEOTIDE SEQUENCE [LARGE SCALE GENOMIC DNA]</scope>
    <source>
        <strain evidence="12">DSM 19858</strain>
    </source>
</reference>
<feature type="domain" description="Endonuclease/exonuclease/phosphatase" evidence="10">
    <location>
        <begin position="103"/>
        <end position="330"/>
    </location>
</feature>
<evidence type="ECO:0000256" key="5">
    <source>
        <dbReference type="ARBA" id="ARBA00022763"/>
    </source>
</evidence>
<keyword evidence="7" id="KW-0460">Magnesium</keyword>
<keyword evidence="4" id="KW-0479">Metal-binding</keyword>
<evidence type="ECO:0000259" key="10">
    <source>
        <dbReference type="Pfam" id="PF03372"/>
    </source>
</evidence>
<feature type="transmembrane region" description="Helical" evidence="9">
    <location>
        <begin position="37"/>
        <end position="61"/>
    </location>
</feature>
<dbReference type="CDD" id="cd09084">
    <property type="entry name" value="EEP-2"/>
    <property type="match status" value="1"/>
</dbReference>
<dbReference type="STRING" id="192903.SAMN04488513_104215"/>
<dbReference type="AlphaFoldDB" id="A0A1M6J2A1"/>
<dbReference type="GO" id="GO:0006281">
    <property type="term" value="P:DNA repair"/>
    <property type="evidence" value="ECO:0007669"/>
    <property type="project" value="UniProtKB-KW"/>
</dbReference>
<proteinExistence type="predicted"/>
<sequence length="341" mass="39337">MKRLSLLNKLIFALNLLVVFFLLIACAIPYLRADFFSFLSFLSLSVPFLAIINFLFFLYWLLLGKRQLVPSLIVLLLGYFIFDTFVKIDLGGNEQDEGDLKVMTYNVRGFNVWHHQDIPNTMEKIKALIRKEDPDVLCFQEVGYDMDPHFMDYPYHYLKKIHTGHKVHLGLFSKYPIINAETIHFPNSINNGSYADIVVREDTIRVYNVHMQSLGVTPGSGNVRSKPVDFLYNKLNRRFKNQLQQAKMVEANMAGSPYPKILCGDFNNTQFSSTYHILKGDMADTFIEKGKGLGRTYDLFGVPFRIDFIFADQSLEIKSHKNFDEKLSDHFPVTASFSLKH</sequence>
<dbReference type="EMBL" id="FQYU01000004">
    <property type="protein sequence ID" value="SHJ40854.1"/>
    <property type="molecule type" value="Genomic_DNA"/>
</dbReference>
<evidence type="ECO:0000256" key="8">
    <source>
        <dbReference type="ARBA" id="ARBA00023204"/>
    </source>
</evidence>
<keyword evidence="11" id="KW-0255">Endonuclease</keyword>
<dbReference type="Pfam" id="PF03372">
    <property type="entry name" value="Exo_endo_phos"/>
    <property type="match status" value="1"/>
</dbReference>
<dbReference type="PANTHER" id="PTHR15822:SF4">
    <property type="entry name" value="TYROSYL-DNA PHOSPHODIESTERASE 2"/>
    <property type="match status" value="1"/>
</dbReference>
<comment type="cofactor">
    <cofactor evidence="2">
        <name>Mg(2+)</name>
        <dbReference type="ChEBI" id="CHEBI:18420"/>
    </cofactor>
</comment>
<dbReference type="Proteomes" id="UP000184543">
    <property type="component" value="Unassembled WGS sequence"/>
</dbReference>
<keyword evidence="9" id="KW-0472">Membrane</keyword>
<evidence type="ECO:0000256" key="1">
    <source>
        <dbReference type="ARBA" id="ARBA00001936"/>
    </source>
</evidence>
<keyword evidence="11" id="KW-0269">Exonuclease</keyword>
<accession>A0A1M6J2A1</accession>
<dbReference type="RefSeq" id="WP_072994244.1">
    <property type="nucleotide sequence ID" value="NZ_FQYU01000004.1"/>
</dbReference>
<evidence type="ECO:0000256" key="3">
    <source>
        <dbReference type="ARBA" id="ARBA00022722"/>
    </source>
</evidence>
<evidence type="ECO:0000256" key="6">
    <source>
        <dbReference type="ARBA" id="ARBA00022801"/>
    </source>
</evidence>
<protein>
    <submittedName>
        <fullName evidence="11">Metal-dependent hydrolase, endonuclease/exonuclease/phosphatase family</fullName>
    </submittedName>
</protein>
<dbReference type="GO" id="GO:0046872">
    <property type="term" value="F:metal ion binding"/>
    <property type="evidence" value="ECO:0007669"/>
    <property type="project" value="UniProtKB-KW"/>
</dbReference>
<dbReference type="GO" id="GO:0004519">
    <property type="term" value="F:endonuclease activity"/>
    <property type="evidence" value="ECO:0007669"/>
    <property type="project" value="UniProtKB-KW"/>
</dbReference>
<feature type="transmembrane region" description="Helical" evidence="9">
    <location>
        <begin position="68"/>
        <end position="86"/>
    </location>
</feature>
<dbReference type="InterPro" id="IPR051547">
    <property type="entry name" value="TDP2-like"/>
</dbReference>
<feature type="transmembrane region" description="Helical" evidence="9">
    <location>
        <begin position="12"/>
        <end position="31"/>
    </location>
</feature>
<dbReference type="PANTHER" id="PTHR15822">
    <property type="entry name" value="TRAF AND TNF RECEPTOR-ASSOCIATED PROTEIN"/>
    <property type="match status" value="1"/>
</dbReference>
<keyword evidence="12" id="KW-1185">Reference proteome</keyword>
<dbReference type="InterPro" id="IPR005135">
    <property type="entry name" value="Endo/exonuclease/phosphatase"/>
</dbReference>
<evidence type="ECO:0000313" key="11">
    <source>
        <dbReference type="EMBL" id="SHJ40854.1"/>
    </source>
</evidence>
<keyword evidence="5" id="KW-0227">DNA damage</keyword>
<keyword evidence="9" id="KW-1133">Transmembrane helix</keyword>
<dbReference type="Gene3D" id="3.60.10.10">
    <property type="entry name" value="Endonuclease/exonuclease/phosphatase"/>
    <property type="match status" value="1"/>
</dbReference>
<dbReference type="OrthoDB" id="635146at2"/>
<dbReference type="PROSITE" id="PS51257">
    <property type="entry name" value="PROKAR_LIPOPROTEIN"/>
    <property type="match status" value="1"/>
</dbReference>
<dbReference type="SUPFAM" id="SSF56219">
    <property type="entry name" value="DNase I-like"/>
    <property type="match status" value="1"/>
</dbReference>
<evidence type="ECO:0000256" key="4">
    <source>
        <dbReference type="ARBA" id="ARBA00022723"/>
    </source>
</evidence>